<gene>
    <name evidence="1" type="ORF">OIDMADRAFT_53837</name>
</gene>
<keyword evidence="2" id="KW-1185">Reference proteome</keyword>
<proteinExistence type="predicted"/>
<accession>A0A0C3DK20</accession>
<evidence type="ECO:0000313" key="2">
    <source>
        <dbReference type="Proteomes" id="UP000054321"/>
    </source>
</evidence>
<reference evidence="1 2" key="1">
    <citation type="submission" date="2014-04" db="EMBL/GenBank/DDBJ databases">
        <authorList>
            <consortium name="DOE Joint Genome Institute"/>
            <person name="Kuo A."/>
            <person name="Martino E."/>
            <person name="Perotto S."/>
            <person name="Kohler A."/>
            <person name="Nagy L.G."/>
            <person name="Floudas D."/>
            <person name="Copeland A."/>
            <person name="Barry K.W."/>
            <person name="Cichocki N."/>
            <person name="Veneault-Fourrey C."/>
            <person name="LaButti K."/>
            <person name="Lindquist E.A."/>
            <person name="Lipzen A."/>
            <person name="Lundell T."/>
            <person name="Morin E."/>
            <person name="Murat C."/>
            <person name="Sun H."/>
            <person name="Tunlid A."/>
            <person name="Henrissat B."/>
            <person name="Grigoriev I.V."/>
            <person name="Hibbett D.S."/>
            <person name="Martin F."/>
            <person name="Nordberg H.P."/>
            <person name="Cantor M.N."/>
            <person name="Hua S.X."/>
        </authorList>
    </citation>
    <scope>NUCLEOTIDE SEQUENCE [LARGE SCALE GENOMIC DNA]</scope>
    <source>
        <strain evidence="1 2">Zn</strain>
    </source>
</reference>
<dbReference type="InParanoid" id="A0A0C3DK20"/>
<dbReference type="PANTHER" id="PTHR14097:SF9">
    <property type="entry name" value="EPIMERASE, PUTATIVE (AFU_ORTHOLOGUE AFUA_8G07320)-RELATED"/>
    <property type="match status" value="1"/>
</dbReference>
<protein>
    <recommendedName>
        <fullName evidence="3">NAD(P)-binding domain-containing protein</fullName>
    </recommendedName>
</protein>
<reference evidence="2" key="2">
    <citation type="submission" date="2015-01" db="EMBL/GenBank/DDBJ databases">
        <title>Evolutionary Origins and Diversification of the Mycorrhizal Mutualists.</title>
        <authorList>
            <consortium name="DOE Joint Genome Institute"/>
            <consortium name="Mycorrhizal Genomics Consortium"/>
            <person name="Kohler A."/>
            <person name="Kuo A."/>
            <person name="Nagy L.G."/>
            <person name="Floudas D."/>
            <person name="Copeland A."/>
            <person name="Barry K.W."/>
            <person name="Cichocki N."/>
            <person name="Veneault-Fourrey C."/>
            <person name="LaButti K."/>
            <person name="Lindquist E.A."/>
            <person name="Lipzen A."/>
            <person name="Lundell T."/>
            <person name="Morin E."/>
            <person name="Murat C."/>
            <person name="Riley R."/>
            <person name="Ohm R."/>
            <person name="Sun H."/>
            <person name="Tunlid A."/>
            <person name="Henrissat B."/>
            <person name="Grigoriev I.V."/>
            <person name="Hibbett D.S."/>
            <person name="Martin F."/>
        </authorList>
    </citation>
    <scope>NUCLEOTIDE SEQUENCE [LARGE SCALE GENOMIC DNA]</scope>
    <source>
        <strain evidence="2">Zn</strain>
    </source>
</reference>
<sequence length="223" mass="24497">MKVILLGSTGFIGKAVLDRCLKTPAITSVIALSRRDLPEEAADPKLAVVIIKDFKLYPDSVLKELKGADAYNDISADGGRSIGTYNSDPVVELEYPEAFQEALLKVLDVKRNFIYVYLGGAFTEQDQEKTLWFLPGARRLRGLAQTKFLEFGKQNQHIKTYVVRPAAVLPGDGSVFLGFLLPTVSVRSLAAVMVDLAINGGNEQVVANKVIIEKGKELLMKQR</sequence>
<dbReference type="STRING" id="913774.A0A0C3DK20"/>
<evidence type="ECO:0008006" key="3">
    <source>
        <dbReference type="Google" id="ProtNLM"/>
    </source>
</evidence>
<dbReference type="SUPFAM" id="SSF51735">
    <property type="entry name" value="NAD(P)-binding Rossmann-fold domains"/>
    <property type="match status" value="1"/>
</dbReference>
<dbReference type="HOGENOM" id="CLU_071330_0_1_1"/>
<evidence type="ECO:0000313" key="1">
    <source>
        <dbReference type="EMBL" id="KIN02328.1"/>
    </source>
</evidence>
<dbReference type="PANTHER" id="PTHR14097">
    <property type="entry name" value="OXIDOREDUCTASE HTATIP2"/>
    <property type="match status" value="1"/>
</dbReference>
<dbReference type="AlphaFoldDB" id="A0A0C3DK20"/>
<dbReference type="EMBL" id="KN832875">
    <property type="protein sequence ID" value="KIN02328.1"/>
    <property type="molecule type" value="Genomic_DNA"/>
</dbReference>
<dbReference type="OrthoDB" id="3535423at2759"/>
<name>A0A0C3DK20_OIDMZ</name>
<organism evidence="1 2">
    <name type="scientific">Oidiodendron maius (strain Zn)</name>
    <dbReference type="NCBI Taxonomy" id="913774"/>
    <lineage>
        <taxon>Eukaryota</taxon>
        <taxon>Fungi</taxon>
        <taxon>Dikarya</taxon>
        <taxon>Ascomycota</taxon>
        <taxon>Pezizomycotina</taxon>
        <taxon>Leotiomycetes</taxon>
        <taxon>Leotiomycetes incertae sedis</taxon>
        <taxon>Myxotrichaceae</taxon>
        <taxon>Oidiodendron</taxon>
    </lineage>
</organism>
<dbReference type="Gene3D" id="3.40.50.720">
    <property type="entry name" value="NAD(P)-binding Rossmann-like Domain"/>
    <property type="match status" value="1"/>
</dbReference>
<dbReference type="InterPro" id="IPR036291">
    <property type="entry name" value="NAD(P)-bd_dom_sf"/>
</dbReference>
<dbReference type="Proteomes" id="UP000054321">
    <property type="component" value="Unassembled WGS sequence"/>
</dbReference>